<dbReference type="Proteomes" id="UP000036168">
    <property type="component" value="Unassembled WGS sequence"/>
</dbReference>
<reference evidence="2" key="2">
    <citation type="submission" date="2015-10" db="EMBL/GenBank/DDBJ databases">
        <authorList>
            <person name="Gilbert D.G."/>
        </authorList>
    </citation>
    <scope>NUCLEOTIDE SEQUENCE</scope>
    <source>
        <strain evidence="2">GO-13</strain>
    </source>
</reference>
<evidence type="ECO:0000313" key="3">
    <source>
        <dbReference type="EMBL" id="MEC0485749.1"/>
    </source>
</evidence>
<evidence type="ECO:0000313" key="4">
    <source>
        <dbReference type="Proteomes" id="UP000036168"/>
    </source>
</evidence>
<sequence length="151" mass="16843">MEEGKTFESNTGSITVSRSKVIIKHKRGTYHGGKEKEIQIKSISAVEMKKPGKILAGYISFIFSGSKEASGKWVIDAAKNENTLMIGKKQYPDFLKCKELIDQYIEEAQSSSSAAVSSDADELMKWVALKESGAITEEEYEKKKREILEAK</sequence>
<evidence type="ECO:0000259" key="1">
    <source>
        <dbReference type="Pfam" id="PF09851"/>
    </source>
</evidence>
<dbReference type="Proteomes" id="UP001341297">
    <property type="component" value="Unassembled WGS sequence"/>
</dbReference>
<reference evidence="2 4" key="1">
    <citation type="journal article" date="2015" name="Int. J. Syst. Evol. Microbiol.">
        <title>Bacillus glycinifermentans sp. nov., isolated from fermented soybean paste.</title>
        <authorList>
            <person name="Kim S.J."/>
            <person name="Dunlap C.A."/>
            <person name="Kwon S.W."/>
            <person name="Rooney A.P."/>
        </authorList>
    </citation>
    <scope>NUCLEOTIDE SEQUENCE [LARGE SCALE GENOMIC DNA]</scope>
    <source>
        <strain evidence="2 4">GO-13</strain>
    </source>
</reference>
<evidence type="ECO:0000313" key="2">
    <source>
        <dbReference type="EMBL" id="KRT94230.1"/>
    </source>
</evidence>
<protein>
    <submittedName>
        <fullName evidence="3">SHOCT domain-containing protein</fullName>
    </submittedName>
</protein>
<dbReference type="STRING" id="1664069.BGLY_0949"/>
<dbReference type="RefSeq" id="WP_048353161.1">
    <property type="nucleotide sequence ID" value="NZ_JARRTL010000011.1"/>
</dbReference>
<proteinExistence type="predicted"/>
<comment type="caution">
    <text evidence="2">The sequence shown here is derived from an EMBL/GenBank/DDBJ whole genome shotgun (WGS) entry which is preliminary data.</text>
</comment>
<feature type="domain" description="SHOCT" evidence="1">
    <location>
        <begin position="122"/>
        <end position="148"/>
    </location>
</feature>
<dbReference type="EMBL" id="LECW02000012">
    <property type="protein sequence ID" value="KRT94230.1"/>
    <property type="molecule type" value="Genomic_DNA"/>
</dbReference>
<dbReference type="AlphaFoldDB" id="A0A0T6BSR7"/>
<reference evidence="3 5" key="3">
    <citation type="submission" date="2023-03" db="EMBL/GenBank/DDBJ databases">
        <title>Agriculturally important microbes genome sequencing.</title>
        <authorList>
            <person name="Dunlap C."/>
        </authorList>
    </citation>
    <scope>NUCLEOTIDE SEQUENCE [LARGE SCALE GENOMIC DNA]</scope>
    <source>
        <strain evidence="3 5">CBP-3203</strain>
    </source>
</reference>
<organism evidence="2 4">
    <name type="scientific">Bacillus glycinifermentans</name>
    <dbReference type="NCBI Taxonomy" id="1664069"/>
    <lineage>
        <taxon>Bacteria</taxon>
        <taxon>Bacillati</taxon>
        <taxon>Bacillota</taxon>
        <taxon>Bacilli</taxon>
        <taxon>Bacillales</taxon>
        <taxon>Bacillaceae</taxon>
        <taxon>Bacillus</taxon>
    </lineage>
</organism>
<dbReference type="EMBL" id="JARRTL010000011">
    <property type="protein sequence ID" value="MEC0485749.1"/>
    <property type="molecule type" value="Genomic_DNA"/>
</dbReference>
<gene>
    <name evidence="2" type="ORF">AB447_202775</name>
    <name evidence="3" type="ORF">P8828_13065</name>
</gene>
<dbReference type="InterPro" id="IPR018649">
    <property type="entry name" value="SHOCT"/>
</dbReference>
<accession>A0A0T6BSR7</accession>
<evidence type="ECO:0000313" key="5">
    <source>
        <dbReference type="Proteomes" id="UP001341297"/>
    </source>
</evidence>
<dbReference type="Pfam" id="PF09851">
    <property type="entry name" value="SHOCT"/>
    <property type="match status" value="1"/>
</dbReference>
<keyword evidence="5" id="KW-1185">Reference proteome</keyword>
<dbReference type="OrthoDB" id="1908357at2"/>
<name>A0A0T6BSR7_9BACI</name>